<dbReference type="Proteomes" id="UP001529510">
    <property type="component" value="Unassembled WGS sequence"/>
</dbReference>
<dbReference type="InterPro" id="IPR004244">
    <property type="entry name" value="Transposase_22"/>
</dbReference>
<evidence type="ECO:0000256" key="1">
    <source>
        <dbReference type="SAM" id="MobiDB-lite"/>
    </source>
</evidence>
<proteinExistence type="predicted"/>
<sequence length="319" mass="36140">MGKSEKRKNRNGPKTATNAAVKTANESANQAYQDPLAENMHDYLSQDTESVEFEMCEEEFPCLFPSFPETPSKSPAAKQRKTVGGDTSAILSQIGELSRLINNRSDALEKMVGENSRGIASMKESINENTKQISGIKDVIDFMSAEVKDLKVKIGVTESLARRVELNSRQQEERLLHLEAYSRRWNLRIHGVPEGEREDVRGKIIDICQQLLPDAKDKLPDAVDTVHRLGRKQLNDNKPRSIIVQFTSRFQRDAIWRSGKDSVFLRNNNLKISEDLSPVDRERRNKLWPAVENARKENKRAYFVGGRAFVEGVEIFPAA</sequence>
<dbReference type="AlphaFoldDB" id="A0ABD0MTH5"/>
<comment type="caution">
    <text evidence="2">The sequence shown here is derived from an EMBL/GenBank/DDBJ whole genome shotgun (WGS) entry which is preliminary data.</text>
</comment>
<protein>
    <recommendedName>
        <fullName evidence="4">L1 transposable element RRM domain-containing protein</fullName>
    </recommendedName>
</protein>
<organism evidence="2 3">
    <name type="scientific">Cirrhinus mrigala</name>
    <name type="common">Mrigala</name>
    <dbReference type="NCBI Taxonomy" id="683832"/>
    <lineage>
        <taxon>Eukaryota</taxon>
        <taxon>Metazoa</taxon>
        <taxon>Chordata</taxon>
        <taxon>Craniata</taxon>
        <taxon>Vertebrata</taxon>
        <taxon>Euteleostomi</taxon>
        <taxon>Actinopterygii</taxon>
        <taxon>Neopterygii</taxon>
        <taxon>Teleostei</taxon>
        <taxon>Ostariophysi</taxon>
        <taxon>Cypriniformes</taxon>
        <taxon>Cyprinidae</taxon>
        <taxon>Labeoninae</taxon>
        <taxon>Labeonini</taxon>
        <taxon>Cirrhinus</taxon>
    </lineage>
</organism>
<dbReference type="Gene3D" id="3.30.70.1820">
    <property type="entry name" value="L1 transposable element, RRM domain"/>
    <property type="match status" value="1"/>
</dbReference>
<feature type="compositionally biased region" description="Basic residues" evidence="1">
    <location>
        <begin position="1"/>
        <end position="11"/>
    </location>
</feature>
<evidence type="ECO:0000313" key="3">
    <source>
        <dbReference type="Proteomes" id="UP001529510"/>
    </source>
</evidence>
<name>A0ABD0MTH5_CIRMR</name>
<evidence type="ECO:0000313" key="2">
    <source>
        <dbReference type="EMBL" id="KAL0153317.1"/>
    </source>
</evidence>
<reference evidence="2 3" key="1">
    <citation type="submission" date="2024-05" db="EMBL/GenBank/DDBJ databases">
        <title>Genome sequencing and assembly of Indian major carp, Cirrhinus mrigala (Hamilton, 1822).</title>
        <authorList>
            <person name="Mohindra V."/>
            <person name="Chowdhury L.M."/>
            <person name="Lal K."/>
            <person name="Jena J.K."/>
        </authorList>
    </citation>
    <scope>NUCLEOTIDE SEQUENCE [LARGE SCALE GENOMIC DNA]</scope>
    <source>
        <strain evidence="2">CM1030</strain>
        <tissue evidence="2">Blood</tissue>
    </source>
</reference>
<gene>
    <name evidence="2" type="ORF">M9458_051396</name>
</gene>
<dbReference type="PANTHER" id="PTHR11505">
    <property type="entry name" value="L1 TRANSPOSABLE ELEMENT-RELATED"/>
    <property type="match status" value="1"/>
</dbReference>
<accession>A0ABD0MTH5</accession>
<feature type="region of interest" description="Disordered" evidence="1">
    <location>
        <begin position="1"/>
        <end position="22"/>
    </location>
</feature>
<evidence type="ECO:0008006" key="4">
    <source>
        <dbReference type="Google" id="ProtNLM"/>
    </source>
</evidence>
<dbReference type="EMBL" id="JAMKFB020000120">
    <property type="protein sequence ID" value="KAL0153317.1"/>
    <property type="molecule type" value="Genomic_DNA"/>
</dbReference>
<keyword evidence="3" id="KW-1185">Reference proteome</keyword>